<dbReference type="SUPFAM" id="SSF52490">
    <property type="entry name" value="Tubulin nucleotide-binding domain-like"/>
    <property type="match status" value="1"/>
</dbReference>
<dbReference type="Gene3D" id="3.40.50.1440">
    <property type="entry name" value="Tubulin/FtsZ, GTPase domain"/>
    <property type="match status" value="1"/>
</dbReference>
<keyword evidence="1" id="KW-0547">Nucleotide-binding</keyword>
<name>A0A3G3IEK9_9ARCH</name>
<dbReference type="Proteomes" id="UP000273278">
    <property type="component" value="Chromosome"/>
</dbReference>
<dbReference type="OMA" id="FISKCAR"/>
<dbReference type="GO" id="GO:0003924">
    <property type="term" value="F:GTPase activity"/>
    <property type="evidence" value="ECO:0007669"/>
    <property type="project" value="InterPro"/>
</dbReference>
<evidence type="ECO:0000313" key="4">
    <source>
        <dbReference type="EMBL" id="AYQ54250.1"/>
    </source>
</evidence>
<dbReference type="GeneID" id="41320850"/>
<sequence>MYSALVVGCGGAGCRVVSRICASFDFPALRINVSDADINVVPDSGNTDVGFKGDRDEAYYHAMFIHNEEIVEKIRGHSTIIGVAALGGGTGAGAIIALAQCARSLDIPFISVVYMPWKFETERRSEALKELPDVQKVSDRMFLMDNESAKELGETTINMGRALEGAELLMKHVAVKVAILAETTPFLSLMSSRCYTFSYGSESSLLGSVEQALAFPLYPTDPVGKKVVICPDAPASDLERELVVKTVADRTGLCPDFVQGDLEEGNGAFIFLPISCRSPDSS</sequence>
<dbReference type="InterPro" id="IPR036525">
    <property type="entry name" value="Tubulin/FtsZ_GTPase_sf"/>
</dbReference>
<dbReference type="Pfam" id="PF00091">
    <property type="entry name" value="Tubulin"/>
    <property type="match status" value="1"/>
</dbReference>
<evidence type="ECO:0000256" key="2">
    <source>
        <dbReference type="ARBA" id="ARBA00023134"/>
    </source>
</evidence>
<dbReference type="SMART" id="SM00864">
    <property type="entry name" value="Tubulin"/>
    <property type="match status" value="1"/>
</dbReference>
<dbReference type="RefSeq" id="WP_015503959.1">
    <property type="nucleotide sequence ID" value="NZ_CP017686.1"/>
</dbReference>
<evidence type="ECO:0000256" key="1">
    <source>
        <dbReference type="ARBA" id="ARBA00022741"/>
    </source>
</evidence>
<evidence type="ECO:0000313" key="5">
    <source>
        <dbReference type="Proteomes" id="UP000273278"/>
    </source>
</evidence>
<dbReference type="GO" id="GO:0005737">
    <property type="term" value="C:cytoplasm"/>
    <property type="evidence" value="ECO:0007669"/>
    <property type="project" value="TreeGrafter"/>
</dbReference>
<dbReference type="InterPro" id="IPR045061">
    <property type="entry name" value="FtsZ/CetZ"/>
</dbReference>
<dbReference type="PANTHER" id="PTHR30314">
    <property type="entry name" value="CELL DIVISION PROTEIN FTSZ-RELATED"/>
    <property type="match status" value="1"/>
</dbReference>
<keyword evidence="2" id="KW-0342">GTP-binding</keyword>
<evidence type="ECO:0000259" key="3">
    <source>
        <dbReference type="SMART" id="SM00864"/>
    </source>
</evidence>
<proteinExistence type="predicted"/>
<dbReference type="AlphaFoldDB" id="A0A3G3IEK9"/>
<protein>
    <recommendedName>
        <fullName evidence="3">Tubulin/FtsZ GTPase domain-containing protein</fullName>
    </recommendedName>
</protein>
<dbReference type="PRINTS" id="PR00423">
    <property type="entry name" value="CELLDVISFTSZ"/>
</dbReference>
<dbReference type="GO" id="GO:0032153">
    <property type="term" value="C:cell division site"/>
    <property type="evidence" value="ECO:0007669"/>
    <property type="project" value="TreeGrafter"/>
</dbReference>
<dbReference type="GO" id="GO:0051301">
    <property type="term" value="P:cell division"/>
    <property type="evidence" value="ECO:0007669"/>
    <property type="project" value="TreeGrafter"/>
</dbReference>
<reference evidence="4 5" key="1">
    <citation type="submission" date="2016-10" db="EMBL/GenBank/DDBJ databases">
        <title>Complete genome of the TMA-utilizing, human hosted archaeon Methanomethylophilus alvus Gen. nov, sp. nov., strain Mx-05, derived from a pure culture.</title>
        <authorList>
            <person name="Brugere J.-F."/>
            <person name="Ben Hania W."/>
            <person name="Chaudhary P.P."/>
            <person name="Gaci N."/>
            <person name="Borrel G."/>
            <person name="Cao Van Tuat L."/>
            <person name="Fardeau M.-L."/>
            <person name="Harris H.M.B."/>
            <person name="O'Toole P.W."/>
            <person name="Ollivier B."/>
        </authorList>
    </citation>
    <scope>NUCLEOTIDE SEQUENCE [LARGE SCALE GENOMIC DNA]</scope>
    <source>
        <strain evidence="4 5">Mx-05</strain>
    </source>
</reference>
<organism evidence="4 5">
    <name type="scientific">Methanomethylophilus alvi</name>
    <dbReference type="NCBI Taxonomy" id="1291540"/>
    <lineage>
        <taxon>Archaea</taxon>
        <taxon>Methanobacteriati</taxon>
        <taxon>Thermoplasmatota</taxon>
        <taxon>Thermoplasmata</taxon>
        <taxon>Methanomassiliicoccales</taxon>
        <taxon>Methanomethylophilaceae</taxon>
        <taxon>Methanomethylophilus</taxon>
    </lineage>
</organism>
<dbReference type="PANTHER" id="PTHR30314:SF3">
    <property type="entry name" value="MITOCHONDRIAL DIVISION PROTEIN FSZA"/>
    <property type="match status" value="1"/>
</dbReference>
<dbReference type="InterPro" id="IPR003008">
    <property type="entry name" value="Tubulin_FtsZ_GTPase"/>
</dbReference>
<feature type="domain" description="Tubulin/FtsZ GTPase" evidence="3">
    <location>
        <begin position="3"/>
        <end position="184"/>
    </location>
</feature>
<accession>A0A3G3IEK9</accession>
<dbReference type="EMBL" id="CP017686">
    <property type="protein sequence ID" value="AYQ54250.1"/>
    <property type="molecule type" value="Genomic_DNA"/>
</dbReference>
<gene>
    <name evidence="4" type="ORF">BKD89_00235</name>
</gene>
<dbReference type="GO" id="GO:0005525">
    <property type="term" value="F:GTP binding"/>
    <property type="evidence" value="ECO:0007669"/>
    <property type="project" value="UniProtKB-KW"/>
</dbReference>